<dbReference type="RefSeq" id="WP_204731113.1">
    <property type="nucleotide sequence ID" value="NZ_JAVDWE010000009.1"/>
</dbReference>
<protein>
    <submittedName>
        <fullName evidence="1">Uncharacterized protein</fullName>
    </submittedName>
</protein>
<organism evidence="1 2">
    <name type="scientific">Hydrogenophaga laconesensis</name>
    <dbReference type="NCBI Taxonomy" id="1805971"/>
    <lineage>
        <taxon>Bacteria</taxon>
        <taxon>Pseudomonadati</taxon>
        <taxon>Pseudomonadota</taxon>
        <taxon>Betaproteobacteria</taxon>
        <taxon>Burkholderiales</taxon>
        <taxon>Comamonadaceae</taxon>
        <taxon>Hydrogenophaga</taxon>
    </lineage>
</organism>
<evidence type="ECO:0000313" key="1">
    <source>
        <dbReference type="EMBL" id="MDR7095648.1"/>
    </source>
</evidence>
<comment type="caution">
    <text evidence="1">The sequence shown here is derived from an EMBL/GenBank/DDBJ whole genome shotgun (WGS) entry which is preliminary data.</text>
</comment>
<dbReference type="Pfam" id="PF13148">
    <property type="entry name" value="DUF3987"/>
    <property type="match status" value="1"/>
</dbReference>
<dbReference type="EMBL" id="JAVDWE010000009">
    <property type="protein sequence ID" value="MDR7095648.1"/>
    <property type="molecule type" value="Genomic_DNA"/>
</dbReference>
<sequence>MSYWLPYSNRGEQFETRDRAPFALHNPSLPAFVREGDGLFWGIVRHFARAGASVEMIAVQVAAFVSLLTQGQADAEWPNGQRINIGASGFTVGVSNSGKSAIFRELVEVFEQFMAAHATGGDQDPDFFIGDATRESLIDHLNNWRFAALFSDDAGNLMQMFKQAAPTLATALDGAPLRHSRVSTGRIHLHNYRVVLYLGLQPDYVTPQWLLKTSTSGAGTTNRMLFSRALEPLLGGNRALLTLPPELKQPWWQKADLHLHAVARNALGKPAPLPLMRLSREAKSYMEALIADGAYSSTPSLDACPAAYRSRHPERVLRFSGSIEVFENGVDNEISLESVISADALCQMSLDAFRGLTYIAPTLSRTERDALLLHQKLVQTAVNTGVTSFERAALRRFAPNMGLTAQRVEKALPLLVDDRKAWITGSGKTDYVQLLCVPPAPSIAW</sequence>
<dbReference type="Proteomes" id="UP001265550">
    <property type="component" value="Unassembled WGS sequence"/>
</dbReference>
<keyword evidence="2" id="KW-1185">Reference proteome</keyword>
<name>A0ABU1VEB0_9BURK</name>
<dbReference type="InterPro" id="IPR025048">
    <property type="entry name" value="DUF3987"/>
</dbReference>
<gene>
    <name evidence="1" type="ORF">J2X09_003399</name>
</gene>
<proteinExistence type="predicted"/>
<reference evidence="1 2" key="1">
    <citation type="submission" date="2023-07" db="EMBL/GenBank/DDBJ databases">
        <title>Sorghum-associated microbial communities from plants grown in Nebraska, USA.</title>
        <authorList>
            <person name="Schachtman D."/>
        </authorList>
    </citation>
    <scope>NUCLEOTIDE SEQUENCE [LARGE SCALE GENOMIC DNA]</scope>
    <source>
        <strain evidence="1 2">BE240</strain>
    </source>
</reference>
<evidence type="ECO:0000313" key="2">
    <source>
        <dbReference type="Proteomes" id="UP001265550"/>
    </source>
</evidence>
<accession>A0ABU1VEB0</accession>